<dbReference type="Gene3D" id="3.90.190.10">
    <property type="entry name" value="Protein tyrosine phosphatase superfamily"/>
    <property type="match status" value="2"/>
</dbReference>
<dbReference type="InterPro" id="IPR029021">
    <property type="entry name" value="Prot-tyrosine_phosphatase-like"/>
</dbReference>
<feature type="region of interest" description="Disordered" evidence="1">
    <location>
        <begin position="445"/>
        <end position="472"/>
    </location>
</feature>
<dbReference type="Pfam" id="PF00782">
    <property type="entry name" value="DSPc"/>
    <property type="match status" value="1"/>
</dbReference>
<evidence type="ECO:0000313" key="4">
    <source>
        <dbReference type="Proteomes" id="UP000605846"/>
    </source>
</evidence>
<name>A0A8H7BYP1_9FUNG</name>
<accession>A0A8H7BYP1</accession>
<dbReference type="PROSITE" id="PS50056">
    <property type="entry name" value="TYR_PHOSPHATASE_2"/>
    <property type="match status" value="1"/>
</dbReference>
<dbReference type="InterPro" id="IPR053239">
    <property type="entry name" value="Dual_spec_PTase"/>
</dbReference>
<dbReference type="PANTHER" id="PTHR47550">
    <property type="entry name" value="DUAL SPECIFICITY PROTEIN PHOSPHATASE PPS1"/>
    <property type="match status" value="1"/>
</dbReference>
<evidence type="ECO:0000313" key="3">
    <source>
        <dbReference type="EMBL" id="KAF7730983.1"/>
    </source>
</evidence>
<keyword evidence="4" id="KW-1185">Reference proteome</keyword>
<reference evidence="3" key="1">
    <citation type="submission" date="2020-01" db="EMBL/GenBank/DDBJ databases">
        <title>Genome Sequencing of Three Apophysomyces-Like Fungal Strains Confirms a Novel Fungal Genus in the Mucoromycota with divergent Burkholderia-like Endosymbiotic Bacteria.</title>
        <authorList>
            <person name="Stajich J.E."/>
            <person name="Macias A.M."/>
            <person name="Carter-House D."/>
            <person name="Lovett B."/>
            <person name="Kasson L.R."/>
            <person name="Berry K."/>
            <person name="Grigoriev I."/>
            <person name="Chang Y."/>
            <person name="Spatafora J."/>
            <person name="Kasson M.T."/>
        </authorList>
    </citation>
    <scope>NUCLEOTIDE SEQUENCE</scope>
    <source>
        <strain evidence="3">NRRL A-21654</strain>
    </source>
</reference>
<dbReference type="AlphaFoldDB" id="A0A8H7BYP1"/>
<comment type="caution">
    <text evidence="3">The sequence shown here is derived from an EMBL/GenBank/DDBJ whole genome shotgun (WGS) entry which is preliminary data.</text>
</comment>
<proteinExistence type="predicted"/>
<dbReference type="Proteomes" id="UP000605846">
    <property type="component" value="Unassembled WGS sequence"/>
</dbReference>
<dbReference type="SMART" id="SM00195">
    <property type="entry name" value="DSPc"/>
    <property type="match status" value="1"/>
</dbReference>
<dbReference type="GO" id="GO:0033260">
    <property type="term" value="P:nuclear DNA replication"/>
    <property type="evidence" value="ECO:0007669"/>
    <property type="project" value="TreeGrafter"/>
</dbReference>
<dbReference type="PANTHER" id="PTHR47550:SF1">
    <property type="entry name" value="DUAL SPECIFICITY PROTEIN PHOSPHATASE PPS1"/>
    <property type="match status" value="1"/>
</dbReference>
<sequence>MLSESTVVSETVSLPEVPRSPSPPSIQCASNVSGTPKPFDIAPEYLGVELQKEPPMYGISSSQYAHIQRTYNEFPLPNNILFPWLHGVDGKSYQQNMFFGIRRCIVPLYRGLMLVHADEACPYSSRLVHSVLPSEILISNESEFLQSSQPKIDLRNFKSQVSRMATISDIVVYGDRAEDVAKRISQAQHVLREKRLEELEHIRKTAGNRAVENANTLIYRTFIVQDPFELMEQHCPELILYDAKGILIQDWNFWEKEREEMRVMSSASEVTENLWMGNTQDAPTTAAQRSDFEDSQSDNGDNPHGFSICIEAHDLADMPSPSTLTLARETLNEVPLNEIPAELIHLDVYSTAVSMENTAFEEFYIRLTHLLAFIDDQTSRGRRILLHCSDGYTETSLLALSWIMFKEKVPLPQAYLMLQSKRSFFVYAADVATLRRVELLFQRDPTSPSREHKRKREEASEEMNENGNTNDTIAELDVGRPIIETTKPEDMETVEDNADNNSITANNASRTLHNDNYLNSISNTHTFVGLASEEDGNEHIPAQILLQSLPPPKQEEKLQFSWFYSPRFEGSFPSRILPFLYLGNLNHATNEPMLKALNITHVVSVGENADINPTEFSILLLDNLYDDGIDSIRGSLVQAYLYVRARRLNVIIQPNLKFMYEMLQLEQELLGRISITWPLLAKEIHLLNMSYRDQ</sequence>
<gene>
    <name evidence="3" type="primary">PPS1</name>
    <name evidence="3" type="ORF">EC973_001029</name>
</gene>
<feature type="domain" description="Tyrosine specific protein phosphatases" evidence="2">
    <location>
        <begin position="361"/>
        <end position="426"/>
    </location>
</feature>
<dbReference type="SUPFAM" id="SSF52799">
    <property type="entry name" value="(Phosphotyrosine protein) phosphatases II"/>
    <property type="match status" value="2"/>
</dbReference>
<feature type="compositionally biased region" description="Low complexity" evidence="1">
    <location>
        <begin position="1"/>
        <end position="17"/>
    </location>
</feature>
<organism evidence="3 4">
    <name type="scientific">Apophysomyces ossiformis</name>
    <dbReference type="NCBI Taxonomy" id="679940"/>
    <lineage>
        <taxon>Eukaryota</taxon>
        <taxon>Fungi</taxon>
        <taxon>Fungi incertae sedis</taxon>
        <taxon>Mucoromycota</taxon>
        <taxon>Mucoromycotina</taxon>
        <taxon>Mucoromycetes</taxon>
        <taxon>Mucorales</taxon>
        <taxon>Mucorineae</taxon>
        <taxon>Mucoraceae</taxon>
        <taxon>Apophysomyces</taxon>
    </lineage>
</organism>
<dbReference type="GO" id="GO:0005634">
    <property type="term" value="C:nucleus"/>
    <property type="evidence" value="ECO:0007669"/>
    <property type="project" value="GOC"/>
</dbReference>
<dbReference type="InterPro" id="IPR000340">
    <property type="entry name" value="Dual-sp_phosphatase_cat-dom"/>
</dbReference>
<dbReference type="InterPro" id="IPR020422">
    <property type="entry name" value="TYR_PHOSPHATASE_DUAL_dom"/>
</dbReference>
<feature type="region of interest" description="Disordered" evidence="1">
    <location>
        <begin position="1"/>
        <end position="32"/>
    </location>
</feature>
<evidence type="ECO:0000256" key="1">
    <source>
        <dbReference type="SAM" id="MobiDB-lite"/>
    </source>
</evidence>
<dbReference type="GO" id="GO:0008138">
    <property type="term" value="F:protein tyrosine/serine/threonine phosphatase activity"/>
    <property type="evidence" value="ECO:0007669"/>
    <property type="project" value="TreeGrafter"/>
</dbReference>
<protein>
    <submittedName>
        <fullName evidence="3">Tyrosine/serine/threonine protein phosphatase pps1</fullName>
    </submittedName>
</protein>
<dbReference type="InterPro" id="IPR000387">
    <property type="entry name" value="Tyr_Pase_dom"/>
</dbReference>
<dbReference type="EMBL" id="JABAYA010000012">
    <property type="protein sequence ID" value="KAF7730983.1"/>
    <property type="molecule type" value="Genomic_DNA"/>
</dbReference>
<dbReference type="OrthoDB" id="273181at2759"/>
<evidence type="ECO:0000259" key="2">
    <source>
        <dbReference type="PROSITE" id="PS50056"/>
    </source>
</evidence>